<gene>
    <name evidence="5" type="ORF">QN062_02120</name>
    <name evidence="4" type="ORF">QN216_06125</name>
    <name evidence="3" type="ORF">QN217_04325</name>
</gene>
<dbReference type="GO" id="GO:0008408">
    <property type="term" value="F:3'-5' exonuclease activity"/>
    <property type="evidence" value="ECO:0007669"/>
    <property type="project" value="TreeGrafter"/>
</dbReference>
<dbReference type="Gene3D" id="3.30.420.10">
    <property type="entry name" value="Ribonuclease H-like superfamily/Ribonuclease H"/>
    <property type="match status" value="1"/>
</dbReference>
<organism evidence="3">
    <name type="scientific">Bifidobacterium fermentum</name>
    <dbReference type="NCBI Taxonomy" id="3059035"/>
    <lineage>
        <taxon>Bacteria</taxon>
        <taxon>Bacillati</taxon>
        <taxon>Actinomycetota</taxon>
        <taxon>Actinomycetes</taxon>
        <taxon>Bifidobacteriales</taxon>
        <taxon>Bifidobacteriaceae</taxon>
        <taxon>Bifidobacterium</taxon>
    </lineage>
</organism>
<reference evidence="3" key="1">
    <citation type="submission" date="2023-07" db="EMBL/GenBank/DDBJ databases">
        <title>Bifidobacterium aquikefiriaerophilum sp. nov. and Bifidobacterium eccum sp. nov., isolated from water kefir.</title>
        <authorList>
            <person name="Breselge S."/>
            <person name="Bellassi P."/>
            <person name="Barcenilla C."/>
            <person name="Alvarez-Ordonez A."/>
            <person name="Morelli L."/>
            <person name="Cotter P.D."/>
        </authorList>
    </citation>
    <scope>NUCLEOTIDE SEQUENCE</scope>
    <source>
        <strain evidence="5">WK012_4_13</strain>
        <strain evidence="4">WK013_4_14</strain>
        <strain evidence="3">WK048_4_13</strain>
    </source>
</reference>
<dbReference type="RefSeq" id="WP_369341976.1">
    <property type="nucleotide sequence ID" value="NZ_CP129675.1"/>
</dbReference>
<evidence type="ECO:0000256" key="1">
    <source>
        <dbReference type="ARBA" id="ARBA00022839"/>
    </source>
</evidence>
<dbReference type="SMART" id="SM00479">
    <property type="entry name" value="EXOIII"/>
    <property type="match status" value="1"/>
</dbReference>
<name>A0AB39UEH8_9BIFI</name>
<dbReference type="PANTHER" id="PTHR30231:SF41">
    <property type="entry name" value="DNA POLYMERASE III SUBUNIT EPSILON"/>
    <property type="match status" value="1"/>
</dbReference>
<evidence type="ECO:0000313" key="3">
    <source>
        <dbReference type="EMBL" id="XDS47356.1"/>
    </source>
</evidence>
<proteinExistence type="predicted"/>
<dbReference type="InterPro" id="IPR006054">
    <property type="entry name" value="DnaQ"/>
</dbReference>
<dbReference type="PANTHER" id="PTHR30231">
    <property type="entry name" value="DNA POLYMERASE III SUBUNIT EPSILON"/>
    <property type="match status" value="1"/>
</dbReference>
<dbReference type="SUPFAM" id="SSF53098">
    <property type="entry name" value="Ribonuclease H-like"/>
    <property type="match status" value="1"/>
</dbReference>
<dbReference type="GO" id="GO:0003887">
    <property type="term" value="F:DNA-directed DNA polymerase activity"/>
    <property type="evidence" value="ECO:0007669"/>
    <property type="project" value="InterPro"/>
</dbReference>
<dbReference type="EMBL" id="CP129683">
    <property type="protein sequence ID" value="XDS51013.1"/>
    <property type="molecule type" value="Genomic_DNA"/>
</dbReference>
<dbReference type="EMBL" id="CP129675">
    <property type="protein sequence ID" value="XDS47356.1"/>
    <property type="molecule type" value="Genomic_DNA"/>
</dbReference>
<accession>A0AB39UEH8</accession>
<evidence type="ECO:0000313" key="5">
    <source>
        <dbReference type="EMBL" id="XDS51013.1"/>
    </source>
</evidence>
<dbReference type="FunFam" id="3.30.420.10:FF:000045">
    <property type="entry name" value="3'-5' exonuclease DinG"/>
    <property type="match status" value="1"/>
</dbReference>
<dbReference type="InterPro" id="IPR012337">
    <property type="entry name" value="RNaseH-like_sf"/>
</dbReference>
<feature type="domain" description="Exonuclease" evidence="2">
    <location>
        <begin position="144"/>
        <end position="309"/>
    </location>
</feature>
<dbReference type="KEGG" id="bfk:QN062_02120"/>
<dbReference type="CDD" id="cd06127">
    <property type="entry name" value="DEDDh"/>
    <property type="match status" value="1"/>
</dbReference>
<dbReference type="GO" id="GO:0005829">
    <property type="term" value="C:cytosol"/>
    <property type="evidence" value="ECO:0007669"/>
    <property type="project" value="TreeGrafter"/>
</dbReference>
<protein>
    <submittedName>
        <fullName evidence="3">3'-5' exonuclease</fullName>
    </submittedName>
</protein>
<evidence type="ECO:0000259" key="2">
    <source>
        <dbReference type="SMART" id="SM00479"/>
    </source>
</evidence>
<dbReference type="EMBL" id="CP129682">
    <property type="protein sequence ID" value="XDS47936.1"/>
    <property type="molecule type" value="Genomic_DNA"/>
</dbReference>
<dbReference type="InterPro" id="IPR036397">
    <property type="entry name" value="RNaseH_sf"/>
</dbReference>
<keyword evidence="1 3" id="KW-0540">Nuclease</keyword>
<dbReference type="GO" id="GO:0003677">
    <property type="term" value="F:DNA binding"/>
    <property type="evidence" value="ECO:0007669"/>
    <property type="project" value="InterPro"/>
</dbReference>
<dbReference type="InterPro" id="IPR013520">
    <property type="entry name" value="Ribonucl_H"/>
</dbReference>
<dbReference type="AlphaFoldDB" id="A0AB39UEH8"/>
<dbReference type="NCBIfam" id="TIGR00573">
    <property type="entry name" value="dnaq"/>
    <property type="match status" value="1"/>
</dbReference>
<keyword evidence="1 3" id="KW-0269">Exonuclease</keyword>
<keyword evidence="1 3" id="KW-0378">Hydrolase</keyword>
<sequence>MSKFFSMVFRILEFFWFMCLIPFFATFNGATSVIIIAVILGLALGCHSIANNLNRRAKVSRNIKNRNSQISISSNVKAVDQSPASGSPRIKSHKVLQPNMGNDAIFPYASSAFQIDSQSKRERDYSDYFQETYLHFQTIAFKADYISLDLETTGLHNSDRIIEIGAVFVFKGKVIGEFDQLVNPCLPLTAFITQLTGITDSALDGQPTIDVVLPVFLRLIQGKTILGHNIAFDMGFLSREAVHFGLASPRNQMIDTLEISSKIFTNAPSHTLEALLIHLGISNKEDHRACSDARNTYLAYEQMKNMKQPIELGETEIHRSEIVKSDRTSSFFRLNYLNNIDTEMQNSQPEGVVLKADGGIGVSGVEEHAKALQKYGAGAWIWVVLKKGIVPKGKNQGVPTLWAILDGETIGYMTALQGSRHLPFVKGTEAVCKAHIKEGKKHLEIRVEMPNWKSCAL</sequence>
<dbReference type="Pfam" id="PF00929">
    <property type="entry name" value="RNase_T"/>
    <property type="match status" value="1"/>
</dbReference>
<evidence type="ECO:0000313" key="4">
    <source>
        <dbReference type="EMBL" id="XDS47936.1"/>
    </source>
</evidence>
<dbReference type="GO" id="GO:0045004">
    <property type="term" value="P:DNA replication proofreading"/>
    <property type="evidence" value="ECO:0007669"/>
    <property type="project" value="TreeGrafter"/>
</dbReference>